<name>A0A1D6NZS5_MAIZE</name>
<dbReference type="PANTHER" id="PTHR48007">
    <property type="entry name" value="LEUCINE-RICH REPEAT RECEPTOR-LIKE PROTEIN KINASE PXC1"/>
    <property type="match status" value="1"/>
</dbReference>
<keyword evidence="1" id="KW-0418">Kinase</keyword>
<dbReference type="OMA" id="TIREFYW"/>
<dbReference type="AlphaFoldDB" id="A0A1D6NZS5"/>
<keyword evidence="1" id="KW-0675">Receptor</keyword>
<organism evidence="1">
    <name type="scientific">Zea mays</name>
    <name type="common">Maize</name>
    <dbReference type="NCBI Taxonomy" id="4577"/>
    <lineage>
        <taxon>Eukaryota</taxon>
        <taxon>Viridiplantae</taxon>
        <taxon>Streptophyta</taxon>
        <taxon>Embryophyta</taxon>
        <taxon>Tracheophyta</taxon>
        <taxon>Spermatophyta</taxon>
        <taxon>Magnoliopsida</taxon>
        <taxon>Liliopsida</taxon>
        <taxon>Poales</taxon>
        <taxon>Poaceae</taxon>
        <taxon>PACMAD clade</taxon>
        <taxon>Panicoideae</taxon>
        <taxon>Andropogonodae</taxon>
        <taxon>Andropogoneae</taxon>
        <taxon>Tripsacinae</taxon>
        <taxon>Zea</taxon>
    </lineage>
</organism>
<dbReference type="InParanoid" id="A0A1D6NZS5"/>
<accession>A0A1D6NZS5</accession>
<dbReference type="EMBL" id="CM000785">
    <property type="protein sequence ID" value="AQL03403.1"/>
    <property type="molecule type" value="Genomic_DNA"/>
</dbReference>
<dbReference type="InterPro" id="IPR011009">
    <property type="entry name" value="Kinase-like_dom_sf"/>
</dbReference>
<dbReference type="ExpressionAtlas" id="A0A1D6NZS5">
    <property type="expression patterns" value="baseline and differential"/>
</dbReference>
<dbReference type="Gene3D" id="3.30.200.20">
    <property type="entry name" value="Phosphorylase Kinase, domain 1"/>
    <property type="match status" value="1"/>
</dbReference>
<dbReference type="SMR" id="A0A1D6NZS5"/>
<reference evidence="1" key="1">
    <citation type="submission" date="2015-12" db="EMBL/GenBank/DDBJ databases">
        <title>Update maize B73 reference genome by single molecule sequencing technologies.</title>
        <authorList>
            <consortium name="Maize Genome Sequencing Project"/>
            <person name="Ware D."/>
        </authorList>
    </citation>
    <scope>NUCLEOTIDE SEQUENCE</scope>
    <source>
        <tissue evidence="1">Seedling</tissue>
    </source>
</reference>
<dbReference type="InterPro" id="IPR046959">
    <property type="entry name" value="PRK1-6/SRF4-like"/>
</dbReference>
<proteinExistence type="predicted"/>
<dbReference type="STRING" id="4577.A0A1D6NZS5"/>
<dbReference type="SUPFAM" id="SSF56112">
    <property type="entry name" value="Protein kinase-like (PK-like)"/>
    <property type="match status" value="1"/>
</dbReference>
<gene>
    <name evidence="1" type="ORF">ZEAMMB73_Zm00001d045902</name>
</gene>
<evidence type="ECO:0000313" key="1">
    <source>
        <dbReference type="EMBL" id="AQL03403.1"/>
    </source>
</evidence>
<keyword evidence="1" id="KW-0808">Transferase</keyword>
<sequence length="112" mass="12275">METLLKASAYILGATSSSIVYKVMLADGTALAVRRIGESGGTEKLKDFEAQVCAVARFCHPNILRLRGFYWGADEKLLIHDYAPNGSIANIAFSSKPFVAHLGHTLLYHIQH</sequence>
<protein>
    <submittedName>
        <fullName evidence="1">Receptor-like kinase</fullName>
    </submittedName>
</protein>
<dbReference type="PANTHER" id="PTHR48007:SF47">
    <property type="entry name" value="PROTEIN KINASE DOMAIN-CONTAINING PROTEIN"/>
    <property type="match status" value="1"/>
</dbReference>
<dbReference type="GO" id="GO:0016301">
    <property type="term" value="F:kinase activity"/>
    <property type="evidence" value="ECO:0007669"/>
    <property type="project" value="UniProtKB-KW"/>
</dbReference>